<evidence type="ECO:0000313" key="1">
    <source>
        <dbReference type="EMBL" id="KAK1143067.1"/>
    </source>
</evidence>
<sequence>MNLSKTYLLAYNALGAILWLRILLTLLLHLVPLISPSASPSPVPSILTSIYTTLEPQTRWAQTLAVADILHAAAGITRAPVFTTFTQVFARSVQVWAINYGFPDVTASSPAYVCMLLAWSAADSVREWWLMYKATTTTESVTVSGIFYFCLGLYVPGSVMMYSYMIKQRKKVLA</sequence>
<protein>
    <submittedName>
        <fullName evidence="1">Uncharacterized protein</fullName>
    </submittedName>
</protein>
<proteinExistence type="predicted"/>
<accession>A0ACC3AZM6</accession>
<keyword evidence="2" id="KW-1185">Reference proteome</keyword>
<reference evidence="1 2" key="1">
    <citation type="journal article" date="2023" name="ACS Omega">
        <title>Identification of the Neoaspergillic Acid Biosynthesis Gene Cluster by Establishing an In Vitro CRISPR-Ribonucleoprotein Genetic System in Aspergillus melleus.</title>
        <authorList>
            <person name="Yuan B."/>
            <person name="Grau M.F."/>
            <person name="Murata R.M."/>
            <person name="Torok T."/>
            <person name="Venkateswaran K."/>
            <person name="Stajich J.E."/>
            <person name="Wang C.C.C."/>
        </authorList>
    </citation>
    <scope>NUCLEOTIDE SEQUENCE [LARGE SCALE GENOMIC DNA]</scope>
    <source>
        <strain evidence="1 2">IMV 1140</strain>
    </source>
</reference>
<dbReference type="Proteomes" id="UP001177260">
    <property type="component" value="Unassembled WGS sequence"/>
</dbReference>
<dbReference type="EMBL" id="JAOPJF010000044">
    <property type="protein sequence ID" value="KAK1143067.1"/>
    <property type="molecule type" value="Genomic_DNA"/>
</dbReference>
<organism evidence="1 2">
    <name type="scientific">Aspergillus melleus</name>
    <dbReference type="NCBI Taxonomy" id="138277"/>
    <lineage>
        <taxon>Eukaryota</taxon>
        <taxon>Fungi</taxon>
        <taxon>Dikarya</taxon>
        <taxon>Ascomycota</taxon>
        <taxon>Pezizomycotina</taxon>
        <taxon>Eurotiomycetes</taxon>
        <taxon>Eurotiomycetidae</taxon>
        <taxon>Eurotiales</taxon>
        <taxon>Aspergillaceae</taxon>
        <taxon>Aspergillus</taxon>
        <taxon>Aspergillus subgen. Circumdati</taxon>
    </lineage>
</organism>
<name>A0ACC3AZM6_9EURO</name>
<evidence type="ECO:0000313" key="2">
    <source>
        <dbReference type="Proteomes" id="UP001177260"/>
    </source>
</evidence>
<comment type="caution">
    <text evidence="1">The sequence shown here is derived from an EMBL/GenBank/DDBJ whole genome shotgun (WGS) entry which is preliminary data.</text>
</comment>
<gene>
    <name evidence="1" type="ORF">N8T08_007136</name>
</gene>